<reference evidence="2 3" key="1">
    <citation type="submission" date="2020-08" db="EMBL/GenBank/DDBJ databases">
        <authorList>
            <person name="Hejnol A."/>
        </authorList>
    </citation>
    <scope>NUCLEOTIDE SEQUENCE [LARGE SCALE GENOMIC DNA]</scope>
</reference>
<sequence>MAKCFCVGSILHFVIATGLLTCLLVNVFQITGNQSKCRHEDNIFDISEERRDNDGEHLERKFLLPLAKHLKGDKMNKMHERMKFEGLGKELVEHRHRFEEMMKKCAISRYDSNQIEKHVLHWISVAPSIVLTFVVGILGSGFHCSTLGHRKLGLKIASIVIFIIHLLYLVPCALFSLGVTIGFRSENREFHGSYYKGRCINGFIMVGLLFFAWLVNLIHSFVACCCTPTEDEETIKVVRMNKNTSDDRLKLVDNVVFGERVFDNDGEIA</sequence>
<organism evidence="2 3">
    <name type="scientific">Dimorphilus gyrociliatus</name>
    <dbReference type="NCBI Taxonomy" id="2664684"/>
    <lineage>
        <taxon>Eukaryota</taxon>
        <taxon>Metazoa</taxon>
        <taxon>Spiralia</taxon>
        <taxon>Lophotrochozoa</taxon>
        <taxon>Annelida</taxon>
        <taxon>Polychaeta</taxon>
        <taxon>Polychaeta incertae sedis</taxon>
        <taxon>Dinophilidae</taxon>
        <taxon>Dimorphilus</taxon>
    </lineage>
</organism>
<protein>
    <submittedName>
        <fullName evidence="2">DgyrCDS12620</fullName>
    </submittedName>
</protein>
<evidence type="ECO:0000313" key="2">
    <source>
        <dbReference type="EMBL" id="CAD5124328.1"/>
    </source>
</evidence>
<feature type="transmembrane region" description="Helical" evidence="1">
    <location>
        <begin position="6"/>
        <end position="28"/>
    </location>
</feature>
<dbReference type="AlphaFoldDB" id="A0A7I8W7Z9"/>
<dbReference type="Proteomes" id="UP000549394">
    <property type="component" value="Unassembled WGS sequence"/>
</dbReference>
<keyword evidence="1" id="KW-1133">Transmembrane helix</keyword>
<feature type="transmembrane region" description="Helical" evidence="1">
    <location>
        <begin position="159"/>
        <end position="183"/>
    </location>
</feature>
<comment type="caution">
    <text evidence="2">The sequence shown here is derived from an EMBL/GenBank/DDBJ whole genome shotgun (WGS) entry which is preliminary data.</text>
</comment>
<keyword evidence="1" id="KW-0472">Membrane</keyword>
<keyword evidence="1" id="KW-0812">Transmembrane</keyword>
<feature type="transmembrane region" description="Helical" evidence="1">
    <location>
        <begin position="203"/>
        <end position="222"/>
    </location>
</feature>
<keyword evidence="3" id="KW-1185">Reference proteome</keyword>
<evidence type="ECO:0000256" key="1">
    <source>
        <dbReference type="SAM" id="Phobius"/>
    </source>
</evidence>
<feature type="transmembrane region" description="Helical" evidence="1">
    <location>
        <begin position="119"/>
        <end position="139"/>
    </location>
</feature>
<proteinExistence type="predicted"/>
<accession>A0A7I8W7Z9</accession>
<gene>
    <name evidence="2" type="ORF">DGYR_LOCUS11883</name>
</gene>
<evidence type="ECO:0000313" key="3">
    <source>
        <dbReference type="Proteomes" id="UP000549394"/>
    </source>
</evidence>
<name>A0A7I8W7Z9_9ANNE</name>
<dbReference type="EMBL" id="CAJFCJ010000020">
    <property type="protein sequence ID" value="CAD5124328.1"/>
    <property type="molecule type" value="Genomic_DNA"/>
</dbReference>